<reference evidence="1" key="1">
    <citation type="journal article" date="2015" name="Nature">
        <title>Complex archaea that bridge the gap between prokaryotes and eukaryotes.</title>
        <authorList>
            <person name="Spang A."/>
            <person name="Saw J.H."/>
            <person name="Jorgensen S.L."/>
            <person name="Zaremba-Niedzwiedzka K."/>
            <person name="Martijn J."/>
            <person name="Lind A.E."/>
            <person name="van Eijk R."/>
            <person name="Schleper C."/>
            <person name="Guy L."/>
            <person name="Ettema T.J."/>
        </authorList>
    </citation>
    <scope>NUCLEOTIDE SEQUENCE</scope>
</reference>
<dbReference type="AlphaFoldDB" id="A0A0F9RQS3"/>
<sequence length="87" mass="9478">MPQAVIELQNRILANEREIRRLRALLDYLATGDGLRAIRIVGLIPPENLPPMAGALLTYISFGDEPISGQVEGTATIYSADMIVQVS</sequence>
<organism evidence="1">
    <name type="scientific">marine sediment metagenome</name>
    <dbReference type="NCBI Taxonomy" id="412755"/>
    <lineage>
        <taxon>unclassified sequences</taxon>
        <taxon>metagenomes</taxon>
        <taxon>ecological metagenomes</taxon>
    </lineage>
</organism>
<accession>A0A0F9RQS3</accession>
<gene>
    <name evidence="1" type="ORF">LCGC14_0943140</name>
</gene>
<dbReference type="EMBL" id="LAZR01003310">
    <property type="protein sequence ID" value="KKN19693.1"/>
    <property type="molecule type" value="Genomic_DNA"/>
</dbReference>
<proteinExistence type="predicted"/>
<protein>
    <submittedName>
        <fullName evidence="1">Uncharacterized protein</fullName>
    </submittedName>
</protein>
<evidence type="ECO:0000313" key="1">
    <source>
        <dbReference type="EMBL" id="KKN19693.1"/>
    </source>
</evidence>
<comment type="caution">
    <text evidence="1">The sequence shown here is derived from an EMBL/GenBank/DDBJ whole genome shotgun (WGS) entry which is preliminary data.</text>
</comment>
<name>A0A0F9RQS3_9ZZZZ</name>